<dbReference type="PANTHER" id="PTHR30595">
    <property type="entry name" value="GLPR-RELATED TRANSCRIPTIONAL REPRESSOR"/>
    <property type="match status" value="1"/>
</dbReference>
<organism evidence="2 3">
    <name type="scientific">Nitrolancea hollandica Lb</name>
    <dbReference type="NCBI Taxonomy" id="1129897"/>
    <lineage>
        <taxon>Bacteria</taxon>
        <taxon>Pseudomonadati</taxon>
        <taxon>Thermomicrobiota</taxon>
        <taxon>Thermomicrobia</taxon>
        <taxon>Sphaerobacterales</taxon>
        <taxon>Sphaerobacterineae</taxon>
        <taxon>Sphaerobacteraceae</taxon>
        <taxon>Nitrolancea</taxon>
    </lineage>
</organism>
<sequence>MPSREDACQDCSSKHLDAAYLRTQDCRYSEKVGRGMVWGIEHLDRWMKSRENEHLEFKEARNRFDFEELVRYCVAFANEGGGKIVLGVSDRCPRKVVGTRAFSKIEQTKADLFERLQFRVNVHTLEHPNGRALVFDVPSRPTGMPIQYRGAYLMRSGESLVSMTQDQLRKIFEETMVDFSSDVCHAARFSDLDTDAIQRLRKAWYQKSKNPAVEHLSAHQLLIDLELMVNDQVTYAALILLGRPEALGRHLPQAEIIFEYRTDDASLQSQQRVEYRAGFFLIYDQVWNAINSRNGLYHYQDGLFVWDIPTFNEYVVREAILNAVSHRDYRRIESTFIRQFPRKLEVVSPGGLPDGITKENILWRQSPRNRRLAETLTRCGLVERSGQGVNRMFEESIREGKLPPDFAGSDHYQVAVALRGDVQDPRFLEFLQNLGRETNTSFTTEDFLILDLVHREERAPREYQERVSQLLDLGAIERIGRGRGVRYLLSRRFYTSVGRSGVYTRHRGLDRETNKALLMRHIEVNRTRGSQLGELQEVLPALSRKTIQHLLGELKSEGLIHVIGRTRSARWFPGPDHGGSVIGQ</sequence>
<dbReference type="Pfam" id="PF04326">
    <property type="entry name" value="SLFN_AlbA_2"/>
    <property type="match status" value="1"/>
</dbReference>
<gene>
    <name evidence="2" type="ORF">NITHO_4670007</name>
</gene>
<evidence type="ECO:0000259" key="1">
    <source>
        <dbReference type="Pfam" id="PF04326"/>
    </source>
</evidence>
<protein>
    <submittedName>
        <fullName evidence="2">Putative transcriptional regulator</fullName>
    </submittedName>
</protein>
<evidence type="ECO:0000313" key="3">
    <source>
        <dbReference type="Proteomes" id="UP000004221"/>
    </source>
</evidence>
<dbReference type="Gene3D" id="3.30.565.60">
    <property type="match status" value="1"/>
</dbReference>
<dbReference type="AlphaFoldDB" id="I4EKK8"/>
<proteinExistence type="predicted"/>
<comment type="caution">
    <text evidence="2">The sequence shown here is derived from an EMBL/GenBank/DDBJ whole genome shotgun (WGS) entry which is preliminary data.</text>
</comment>
<dbReference type="InterPro" id="IPR038461">
    <property type="entry name" value="Schlafen_AlbA_2_dom_sf"/>
</dbReference>
<dbReference type="Proteomes" id="UP000004221">
    <property type="component" value="Unassembled WGS sequence"/>
</dbReference>
<evidence type="ECO:0000313" key="2">
    <source>
        <dbReference type="EMBL" id="CCF85220.1"/>
    </source>
</evidence>
<dbReference type="InterPro" id="IPR038475">
    <property type="entry name" value="RecG_C_sf"/>
</dbReference>
<dbReference type="Gene3D" id="3.30.950.30">
    <property type="entry name" value="Schlafen, AAA domain"/>
    <property type="match status" value="1"/>
</dbReference>
<keyword evidence="3" id="KW-1185">Reference proteome</keyword>
<feature type="domain" description="Schlafen AlbA-2" evidence="1">
    <location>
        <begin position="51"/>
        <end position="162"/>
    </location>
</feature>
<reference evidence="2 3" key="1">
    <citation type="journal article" date="2012" name="ISME J.">
        <title>Nitrification expanded: discovery, physiology and genomics of a nitrite-oxidizing bacterium from the phylum Chloroflexi.</title>
        <authorList>
            <person name="Sorokin D.Y."/>
            <person name="Lucker S."/>
            <person name="Vejmelkova D."/>
            <person name="Kostrikina N.A."/>
            <person name="Kleerebezem R."/>
            <person name="Rijpstra W.I."/>
            <person name="Damste J.S."/>
            <person name="Le Paslier D."/>
            <person name="Muyzer G."/>
            <person name="Wagner M."/>
            <person name="van Loosdrecht M.C."/>
            <person name="Daims H."/>
        </authorList>
    </citation>
    <scope>NUCLEOTIDE SEQUENCE [LARGE SCALE GENOMIC DNA]</scope>
    <source>
        <strain evidence="3">none</strain>
    </source>
</reference>
<accession>I4EKK8</accession>
<dbReference type="EMBL" id="CAGS01000409">
    <property type="protein sequence ID" value="CCF85220.1"/>
    <property type="molecule type" value="Genomic_DNA"/>
</dbReference>
<dbReference type="InterPro" id="IPR007421">
    <property type="entry name" value="Schlafen_AlbA_2_dom"/>
</dbReference>
<dbReference type="Pfam" id="PF13749">
    <property type="entry name" value="HATPase_c_4"/>
    <property type="match status" value="1"/>
</dbReference>
<dbReference type="PANTHER" id="PTHR30595:SF6">
    <property type="entry name" value="SCHLAFEN ALBA-2 DOMAIN-CONTAINING PROTEIN"/>
    <property type="match status" value="1"/>
</dbReference>
<name>I4EKK8_9BACT</name>